<dbReference type="Pfam" id="PF01237">
    <property type="entry name" value="Oxysterol_BP"/>
    <property type="match status" value="1"/>
</dbReference>
<feature type="compositionally biased region" description="Polar residues" evidence="5">
    <location>
        <begin position="49"/>
        <end position="73"/>
    </location>
</feature>
<reference evidence="7 8" key="1">
    <citation type="submission" date="2018-12" db="EMBL/GenBank/DDBJ databases">
        <authorList>
            <person name="Tiukova I."/>
            <person name="Dainat J."/>
        </authorList>
    </citation>
    <scope>NUCLEOTIDE SEQUENCE [LARGE SCALE GENOMIC DNA]</scope>
</reference>
<feature type="compositionally biased region" description="Low complexity" evidence="5">
    <location>
        <begin position="117"/>
        <end position="131"/>
    </location>
</feature>
<dbReference type="SUPFAM" id="SSF101576">
    <property type="entry name" value="Supernatant protein factor (SPF), C-terminal domain"/>
    <property type="match status" value="1"/>
</dbReference>
<evidence type="ECO:0000313" key="8">
    <source>
        <dbReference type="Proteomes" id="UP000290900"/>
    </source>
</evidence>
<dbReference type="GO" id="GO:0006897">
    <property type="term" value="P:endocytosis"/>
    <property type="evidence" value="ECO:0007669"/>
    <property type="project" value="TreeGrafter"/>
</dbReference>
<dbReference type="GO" id="GO:0032934">
    <property type="term" value="F:sterol binding"/>
    <property type="evidence" value="ECO:0007669"/>
    <property type="project" value="TreeGrafter"/>
</dbReference>
<dbReference type="GO" id="GO:0030011">
    <property type="term" value="P:maintenance of cell polarity"/>
    <property type="evidence" value="ECO:0007669"/>
    <property type="project" value="TreeGrafter"/>
</dbReference>
<feature type="region of interest" description="Disordered" evidence="5">
    <location>
        <begin position="942"/>
        <end position="972"/>
    </location>
</feature>
<dbReference type="FunCoup" id="A0A448YPJ0">
    <property type="interactions" value="100"/>
</dbReference>
<keyword evidence="4" id="KW-0446">Lipid-binding</keyword>
<evidence type="ECO:0000256" key="5">
    <source>
        <dbReference type="SAM" id="MobiDB-lite"/>
    </source>
</evidence>
<dbReference type="GO" id="GO:0097038">
    <property type="term" value="C:perinuclear endoplasmic reticulum"/>
    <property type="evidence" value="ECO:0007669"/>
    <property type="project" value="TreeGrafter"/>
</dbReference>
<dbReference type="OrthoDB" id="1854502at2759"/>
<evidence type="ECO:0000256" key="1">
    <source>
        <dbReference type="ARBA" id="ARBA00008842"/>
    </source>
</evidence>
<feature type="region of interest" description="Disordered" evidence="5">
    <location>
        <begin position="47"/>
        <end position="81"/>
    </location>
</feature>
<sequence length="1034" mass="116384">METFEIHSHSFTIKWVNAPDNSVIRWELRPLKRSINLGIYRHIKHESHTAASSQSPRNHSTAELSNRSSSSVGGTADGSLPIKENLSVDEVNRVPRKLFGVIHETFFESSTKSDTALSSLPNNSTSSLNSNKDAPTRHRSESRASLSSNSGNSSSLEGKIDRHLIQEQWIGKCSGDEFISNAFHVTTGGLFAFVFDNTFSRTKAKKVMFSQWVEGDDPNVSIANSYTVTPVNSHRQDSASLHLRFQLPEEKQLGRNTYMIRLKGVPYLQGFLRKKRRRAGGNFVRRFFTLNFKYAVLDYYTDETSSNIRGNMLVTQTVISADPKLQMLYLDSGMEQWVLKALTREDFDIWVQAFNFIKKREKETKEKEREEETAAAAATAGAADSTTATAAAGATSVSSELSYEDAESGFLDAVSYSGERAMQKQRLQIEESLSSLEGLAKKIGDAAKERQTITVPPPQIRKRRSSTFWRRAERVESNDEIGPTDLNKSTSSLGSLDAGSEDLLTLIEQLQTRLGGLHSQYTSLLDSEKDVLISALRSSKRPLTRTTTAATSMLSQDFFDAQEVMEELNDKVMIVGEEEEGVEQPKKEEKSPFDENIFESSQLGTSTSSTSLLSEDEDTTNEFVESVNRLAVLKEEALPEVPRDLYPLPYSGRPFYRRDIPPSACDPPSLISIFRKSLGKDLTSITMPITSNEPLSFLQKYAESYEYADLLNKAYDSPSHGGERILKVACFAVSYLSSYRSNVRSLRKPFNPLLGETFEMVRPDLGIRLISEKVVHRPVIFAAQVDSQHWAISHCFCPQQKFYGKTAEITIDGKVLLQYDYGETYEWSQPTTVLKNVISLTGEKYTEPTATMTVHSNTGYKAVVTFVPDRSHFTSRRSEMVTIKAYGPGDRKLTRSVAGSWCGSLKFEDSGDTIWQVRPLVPDCEDKYGFTEFAAGLNDMTEIDKGCAPTDSRNRPDQKMYEEGDVEESEELKLDLEQRQRERRKDGDGNDVVHKPVFFEKKGDGELDWKIVNGEEGYWERRKRGDWDGLVKLW</sequence>
<dbReference type="InterPro" id="IPR041680">
    <property type="entry name" value="PH_8"/>
</dbReference>
<organism evidence="7 8">
    <name type="scientific">Brettanomyces naardenensis</name>
    <name type="common">Yeast</name>
    <dbReference type="NCBI Taxonomy" id="13370"/>
    <lineage>
        <taxon>Eukaryota</taxon>
        <taxon>Fungi</taxon>
        <taxon>Dikarya</taxon>
        <taxon>Ascomycota</taxon>
        <taxon>Saccharomycotina</taxon>
        <taxon>Pichiomycetes</taxon>
        <taxon>Pichiales</taxon>
        <taxon>Pichiaceae</taxon>
        <taxon>Brettanomyces</taxon>
    </lineage>
</organism>
<dbReference type="GO" id="GO:0034727">
    <property type="term" value="P:piecemeal microautophagy of the nucleus"/>
    <property type="evidence" value="ECO:0007669"/>
    <property type="project" value="TreeGrafter"/>
</dbReference>
<feature type="compositionally biased region" description="Basic and acidic residues" evidence="5">
    <location>
        <begin position="952"/>
        <end position="962"/>
    </location>
</feature>
<evidence type="ECO:0000256" key="4">
    <source>
        <dbReference type="ARBA" id="ARBA00023121"/>
    </source>
</evidence>
<name>A0A448YPJ0_BRENA</name>
<dbReference type="PANTHER" id="PTHR10972">
    <property type="entry name" value="OXYSTEROL-BINDING PROTEIN-RELATED"/>
    <property type="match status" value="1"/>
</dbReference>
<dbReference type="EMBL" id="CAACVR010000031">
    <property type="protein sequence ID" value="VEU22860.1"/>
    <property type="molecule type" value="Genomic_DNA"/>
</dbReference>
<dbReference type="Proteomes" id="UP000290900">
    <property type="component" value="Unassembled WGS sequence"/>
</dbReference>
<dbReference type="GO" id="GO:0035621">
    <property type="term" value="P:ER to Golgi ceramide transport"/>
    <property type="evidence" value="ECO:0007669"/>
    <property type="project" value="TreeGrafter"/>
</dbReference>
<dbReference type="InterPro" id="IPR037239">
    <property type="entry name" value="OSBP_sf"/>
</dbReference>
<feature type="compositionally biased region" description="Low complexity" evidence="5">
    <location>
        <begin position="143"/>
        <end position="157"/>
    </location>
</feature>
<dbReference type="InterPro" id="IPR036598">
    <property type="entry name" value="GOLD_dom_sf"/>
</dbReference>
<dbReference type="PROSITE" id="PS50003">
    <property type="entry name" value="PH_DOMAIN"/>
    <property type="match status" value="1"/>
</dbReference>
<dbReference type="GO" id="GO:0005829">
    <property type="term" value="C:cytosol"/>
    <property type="evidence" value="ECO:0007669"/>
    <property type="project" value="TreeGrafter"/>
</dbReference>
<dbReference type="Gene3D" id="2.30.29.30">
    <property type="entry name" value="Pleckstrin-homology domain (PH domain)/Phosphotyrosine-binding domain (PTB)"/>
    <property type="match status" value="1"/>
</dbReference>
<feature type="region of interest" description="Disordered" evidence="5">
    <location>
        <begin position="599"/>
        <end position="620"/>
    </location>
</feature>
<feature type="compositionally biased region" description="Low complexity" evidence="5">
    <location>
        <begin position="374"/>
        <end position="387"/>
    </location>
</feature>
<dbReference type="GO" id="GO:0006887">
    <property type="term" value="P:exocytosis"/>
    <property type="evidence" value="ECO:0007669"/>
    <property type="project" value="TreeGrafter"/>
</dbReference>
<dbReference type="GO" id="GO:0032541">
    <property type="term" value="C:cortical endoplasmic reticulum"/>
    <property type="evidence" value="ECO:0007669"/>
    <property type="project" value="TreeGrafter"/>
</dbReference>
<proteinExistence type="inferred from homology"/>
<dbReference type="SUPFAM" id="SSF144000">
    <property type="entry name" value="Oxysterol-binding protein-like"/>
    <property type="match status" value="1"/>
</dbReference>
<dbReference type="SMART" id="SM00233">
    <property type="entry name" value="PH"/>
    <property type="match status" value="1"/>
</dbReference>
<feature type="domain" description="PH" evidence="6">
    <location>
        <begin position="265"/>
        <end position="359"/>
    </location>
</feature>
<dbReference type="GO" id="GO:0005886">
    <property type="term" value="C:plasma membrane"/>
    <property type="evidence" value="ECO:0007669"/>
    <property type="project" value="TreeGrafter"/>
</dbReference>
<keyword evidence="3" id="KW-0445">Lipid transport</keyword>
<feature type="region of interest" description="Disordered" evidence="5">
    <location>
        <begin position="113"/>
        <end position="157"/>
    </location>
</feature>
<dbReference type="Pfam" id="PF15409">
    <property type="entry name" value="PH_8"/>
    <property type="match status" value="1"/>
</dbReference>
<dbReference type="InterPro" id="IPR001849">
    <property type="entry name" value="PH_domain"/>
</dbReference>
<feature type="region of interest" description="Disordered" evidence="5">
    <location>
        <begin position="362"/>
        <end position="387"/>
    </location>
</feature>
<dbReference type="STRING" id="13370.A0A448YPJ0"/>
<evidence type="ECO:0000256" key="2">
    <source>
        <dbReference type="ARBA" id="ARBA00022448"/>
    </source>
</evidence>
<feature type="compositionally biased region" description="Basic and acidic residues" evidence="5">
    <location>
        <begin position="362"/>
        <end position="372"/>
    </location>
</feature>
<keyword evidence="2" id="KW-0813">Transport</keyword>
<dbReference type="AlphaFoldDB" id="A0A448YPJ0"/>
<evidence type="ECO:0000259" key="6">
    <source>
        <dbReference type="PROSITE" id="PS50003"/>
    </source>
</evidence>
<dbReference type="InterPro" id="IPR011993">
    <property type="entry name" value="PH-like_dom_sf"/>
</dbReference>
<evidence type="ECO:0000313" key="7">
    <source>
        <dbReference type="EMBL" id="VEU22860.1"/>
    </source>
</evidence>
<accession>A0A448YPJ0</accession>
<gene>
    <name evidence="7" type="ORF">BRENAR_LOCUS3591</name>
</gene>
<dbReference type="PANTHER" id="PTHR10972:SF203">
    <property type="entry name" value="OXYSTEROL-BINDING PROTEIN HOMOLOG 3"/>
    <property type="match status" value="1"/>
</dbReference>
<comment type="similarity">
    <text evidence="1">Belongs to the OSBP family.</text>
</comment>
<dbReference type="InterPro" id="IPR000648">
    <property type="entry name" value="Oxysterol-bd"/>
</dbReference>
<keyword evidence="8" id="KW-1185">Reference proteome</keyword>
<evidence type="ECO:0000256" key="3">
    <source>
        <dbReference type="ARBA" id="ARBA00023055"/>
    </source>
</evidence>
<dbReference type="InParanoid" id="A0A448YPJ0"/>
<protein>
    <submittedName>
        <fullName evidence="7">DEKNAAC103942</fullName>
    </submittedName>
</protein>
<dbReference type="Gene3D" id="2.40.160.120">
    <property type="match status" value="1"/>
</dbReference>
<dbReference type="SUPFAM" id="SSF50729">
    <property type="entry name" value="PH domain-like"/>
    <property type="match status" value="1"/>
</dbReference>